<dbReference type="InterPro" id="IPR000873">
    <property type="entry name" value="AMP-dep_synth/lig_dom"/>
</dbReference>
<feature type="compositionally biased region" description="Low complexity" evidence="1">
    <location>
        <begin position="166"/>
        <end position="180"/>
    </location>
</feature>
<evidence type="ECO:0000256" key="1">
    <source>
        <dbReference type="SAM" id="MobiDB-lite"/>
    </source>
</evidence>
<name>A0A7K3WHB1_9ACTN</name>
<dbReference type="InterPro" id="IPR050237">
    <property type="entry name" value="ATP-dep_AMP-bd_enzyme"/>
</dbReference>
<dbReference type="PANTHER" id="PTHR43767:SF1">
    <property type="entry name" value="NONRIBOSOMAL PEPTIDE SYNTHASE PES1 (EUROFUNG)-RELATED"/>
    <property type="match status" value="1"/>
</dbReference>
<reference evidence="3 4" key="1">
    <citation type="submission" date="2020-02" db="EMBL/GenBank/DDBJ databases">
        <title>The whole genome sequence of CPCC 205119.</title>
        <authorList>
            <person name="Jiang Z."/>
        </authorList>
    </citation>
    <scope>NUCLEOTIDE SEQUENCE [LARGE SCALE GENOMIC DNA]</scope>
    <source>
        <strain evidence="3 4">CPCC 205119</strain>
    </source>
</reference>
<evidence type="ECO:0000313" key="3">
    <source>
        <dbReference type="EMBL" id="NEL55110.1"/>
    </source>
</evidence>
<keyword evidence="4" id="KW-1185">Reference proteome</keyword>
<dbReference type="EMBL" id="JAAGWK010000020">
    <property type="protein sequence ID" value="NEL55110.1"/>
    <property type="molecule type" value="Genomic_DNA"/>
</dbReference>
<evidence type="ECO:0000259" key="2">
    <source>
        <dbReference type="Pfam" id="PF00501"/>
    </source>
</evidence>
<dbReference type="Gene3D" id="3.40.50.980">
    <property type="match status" value="1"/>
</dbReference>
<evidence type="ECO:0000313" key="4">
    <source>
        <dbReference type="Proteomes" id="UP000470470"/>
    </source>
</evidence>
<accession>A0A7K3WHB1</accession>
<gene>
    <name evidence="3" type="ORF">G1H19_14015</name>
</gene>
<sequence>MRDAGIGSWPERQRRVRPDAPAIRFEGRTTTHAGFAERVRAAAAALAGLGVGPGDRVGCVSANHPAVLESLLACARLGAVWVPVDGRLTVPGITYVLADAGVVVVLHGREHGTRPRWSPRCRSCPASRPPPSSACRTSGGARSGWRSSSRRRGRAGRGRTAHRPARAAGRVQGARALPLH</sequence>
<feature type="compositionally biased region" description="Low complexity" evidence="1">
    <location>
        <begin position="115"/>
        <end position="126"/>
    </location>
</feature>
<proteinExistence type="predicted"/>
<dbReference type="Pfam" id="PF00501">
    <property type="entry name" value="AMP-binding"/>
    <property type="match status" value="1"/>
</dbReference>
<feature type="domain" description="AMP-dependent synthetase/ligase" evidence="2">
    <location>
        <begin position="11"/>
        <end position="110"/>
    </location>
</feature>
<organism evidence="3 4">
    <name type="scientific">Goekera deserti</name>
    <dbReference type="NCBI Taxonomy" id="2497753"/>
    <lineage>
        <taxon>Bacteria</taxon>
        <taxon>Bacillati</taxon>
        <taxon>Actinomycetota</taxon>
        <taxon>Actinomycetes</taxon>
        <taxon>Geodermatophilales</taxon>
        <taxon>Geodermatophilaceae</taxon>
        <taxon>Goekera</taxon>
    </lineage>
</organism>
<keyword evidence="3" id="KW-0436">Ligase</keyword>
<dbReference type="SUPFAM" id="SSF56801">
    <property type="entry name" value="Acetyl-CoA synthetase-like"/>
    <property type="match status" value="1"/>
</dbReference>
<dbReference type="GO" id="GO:0016874">
    <property type="term" value="F:ligase activity"/>
    <property type="evidence" value="ECO:0007669"/>
    <property type="project" value="UniProtKB-KW"/>
</dbReference>
<comment type="caution">
    <text evidence="3">The sequence shown here is derived from an EMBL/GenBank/DDBJ whole genome shotgun (WGS) entry which is preliminary data.</text>
</comment>
<feature type="compositionally biased region" description="Low complexity" evidence="1">
    <location>
        <begin position="133"/>
        <end position="147"/>
    </location>
</feature>
<feature type="region of interest" description="Disordered" evidence="1">
    <location>
        <begin position="112"/>
        <end position="180"/>
    </location>
</feature>
<dbReference type="PANTHER" id="PTHR43767">
    <property type="entry name" value="LONG-CHAIN-FATTY-ACID--COA LIGASE"/>
    <property type="match status" value="1"/>
</dbReference>
<dbReference type="Proteomes" id="UP000470470">
    <property type="component" value="Unassembled WGS sequence"/>
</dbReference>
<feature type="compositionally biased region" description="Basic residues" evidence="1">
    <location>
        <begin position="148"/>
        <end position="165"/>
    </location>
</feature>
<protein>
    <submittedName>
        <fullName evidence="3">Long-chain fatty acid--CoA ligase</fullName>
    </submittedName>
</protein>
<dbReference type="AlphaFoldDB" id="A0A7K3WHB1"/>